<feature type="region of interest" description="Disordered" evidence="1">
    <location>
        <begin position="719"/>
        <end position="751"/>
    </location>
</feature>
<feature type="compositionally biased region" description="Acidic residues" evidence="1">
    <location>
        <begin position="1103"/>
        <end position="1124"/>
    </location>
</feature>
<evidence type="ECO:0000313" key="3">
    <source>
        <dbReference type="EMBL" id="GIM07784.1"/>
    </source>
</evidence>
<feature type="region of interest" description="Disordered" evidence="1">
    <location>
        <begin position="180"/>
        <end position="201"/>
    </location>
</feature>
<feature type="compositionally biased region" description="Polar residues" evidence="1">
    <location>
        <begin position="1"/>
        <end position="18"/>
    </location>
</feature>
<feature type="compositionally biased region" description="Gly residues" evidence="1">
    <location>
        <begin position="724"/>
        <end position="744"/>
    </location>
</feature>
<feature type="compositionally biased region" description="Acidic residues" evidence="1">
    <location>
        <begin position="1173"/>
        <end position="1185"/>
    </location>
</feature>
<dbReference type="EMBL" id="BNCQ01000025">
    <property type="protein sequence ID" value="GIM07784.1"/>
    <property type="molecule type" value="Genomic_DNA"/>
</dbReference>
<feature type="compositionally biased region" description="Low complexity" evidence="1">
    <location>
        <begin position="990"/>
        <end position="1001"/>
    </location>
</feature>
<name>A0A8J4CIK5_9CHLO</name>
<gene>
    <name evidence="2" type="ORF">Vretifemale_11405</name>
    <name evidence="3" type="ORF">Vretimale_11858</name>
</gene>
<protein>
    <submittedName>
        <fullName evidence="2">Uncharacterized protein</fullName>
    </submittedName>
</protein>
<feature type="compositionally biased region" description="Polar residues" evidence="1">
    <location>
        <begin position="84"/>
        <end position="94"/>
    </location>
</feature>
<organism evidence="2 4">
    <name type="scientific">Volvox reticuliferus</name>
    <dbReference type="NCBI Taxonomy" id="1737510"/>
    <lineage>
        <taxon>Eukaryota</taxon>
        <taxon>Viridiplantae</taxon>
        <taxon>Chlorophyta</taxon>
        <taxon>core chlorophytes</taxon>
        <taxon>Chlorophyceae</taxon>
        <taxon>CS clade</taxon>
        <taxon>Chlamydomonadales</taxon>
        <taxon>Volvocaceae</taxon>
        <taxon>Volvox</taxon>
    </lineage>
</organism>
<dbReference type="EMBL" id="BNCP01000024">
    <property type="protein sequence ID" value="GIL82410.1"/>
    <property type="molecule type" value="Genomic_DNA"/>
</dbReference>
<feature type="region of interest" description="Disordered" evidence="1">
    <location>
        <begin position="1090"/>
        <end position="1187"/>
    </location>
</feature>
<accession>A0A8J4CIK5</accession>
<feature type="region of interest" description="Disordered" evidence="1">
    <location>
        <begin position="983"/>
        <end position="1007"/>
    </location>
</feature>
<reference evidence="2" key="1">
    <citation type="journal article" date="2021" name="Proc. Natl. Acad. Sci. U.S.A.">
        <title>Three genomes in the algal genus Volvox reveal the fate of a haploid sex-determining region after a transition to homothallism.</title>
        <authorList>
            <person name="Yamamoto K."/>
            <person name="Hamaji T."/>
            <person name="Kawai-Toyooka H."/>
            <person name="Matsuzaki R."/>
            <person name="Takahashi F."/>
            <person name="Nishimura Y."/>
            <person name="Kawachi M."/>
            <person name="Noguchi H."/>
            <person name="Minakuchi Y."/>
            <person name="Umen J.G."/>
            <person name="Toyoda A."/>
            <person name="Nozaki H."/>
        </authorList>
    </citation>
    <scope>NUCLEOTIDE SEQUENCE</scope>
    <source>
        <strain evidence="3">NIES-3785</strain>
        <strain evidence="2">NIES-3786</strain>
    </source>
</reference>
<dbReference type="Proteomes" id="UP000747110">
    <property type="component" value="Unassembled WGS sequence"/>
</dbReference>
<feature type="compositionally biased region" description="Basic and acidic residues" evidence="1">
    <location>
        <begin position="1092"/>
        <end position="1102"/>
    </location>
</feature>
<evidence type="ECO:0000313" key="2">
    <source>
        <dbReference type="EMBL" id="GIL82410.1"/>
    </source>
</evidence>
<comment type="caution">
    <text evidence="2">The sequence shown here is derived from an EMBL/GenBank/DDBJ whole genome shotgun (WGS) entry which is preliminary data.</text>
</comment>
<evidence type="ECO:0000256" key="1">
    <source>
        <dbReference type="SAM" id="MobiDB-lite"/>
    </source>
</evidence>
<dbReference type="OrthoDB" id="10576864at2759"/>
<dbReference type="AlphaFoldDB" id="A0A8J4CIK5"/>
<feature type="compositionally biased region" description="Low complexity" evidence="1">
    <location>
        <begin position="101"/>
        <end position="110"/>
    </location>
</feature>
<feature type="region of interest" description="Disordered" evidence="1">
    <location>
        <begin position="1"/>
        <end position="33"/>
    </location>
</feature>
<feature type="compositionally biased region" description="Basic and acidic residues" evidence="1">
    <location>
        <begin position="1134"/>
        <end position="1166"/>
    </location>
</feature>
<keyword evidence="4" id="KW-1185">Reference proteome</keyword>
<proteinExistence type="predicted"/>
<dbReference type="Proteomes" id="UP000722791">
    <property type="component" value="Unassembled WGS sequence"/>
</dbReference>
<feature type="region of interest" description="Disordered" evidence="1">
    <location>
        <begin position="84"/>
        <end position="118"/>
    </location>
</feature>
<feature type="compositionally biased region" description="Polar residues" evidence="1">
    <location>
        <begin position="187"/>
        <end position="200"/>
    </location>
</feature>
<sequence>MDCNTTAKSTQGPTTSSPHAARPETPAAVEARKIDRSPKFASVSRSADLSAFNMGAMAIMIPRSERICTAPNFVLPEFEQLTSHSSSGAGTSLMPQPPAIGSPAISSPSPRLKSFSNRSLPAQASSSVGQLLDTEAVEASELCLSQSPRLGSTVGSGPLTPEPAPPVPAVTAAAMDIQNPSYHRDASNPSPQPTSSTLVSSGARLPMAASPAGTPHRGGSSSATCAGVTRAALNIPTTDESSASGAETAAVSLHTGSACDKDKDPWVALRAHCMAAYGKNSTSDVDDSDDDLADYGTGSRRLMLMRHPSLITRRPSRAFGERAVSPTGVAVAASCNANCRINSNDNAKRAAAAAAADAAAAAAAPTAVARISALTGQSAMKFAAMTAPQPLHSGTAVAAIRVATAADGPSVTAPACGSPSPAAAEGAAGGAHLSGAADIASGAAPDLSGPAFSRARQAMASAGIGATLPAEVPPRFRRPSASLLPEAVAGGSAAAAIGAPIPTRSESGTSSTSSAAAAEGFLMMGSSAIQRRYGFSGGGDGVSPFGATAAANAVESVSFLPPHPLVSGGGRPPANRQQAVRGVIRTTAAASALTAIVEGPGSFKVGSAATVAPFEAQLQQQQLQHLTMLSHMEPGGSGGGGGCSIGTTDRRVSDAGGAAVMAGSILDVASINTDPAHKWRLSADGLNRHASKYGGGGGGGDGAATTSIVMATGVAEGTATIGRSGVGGPEMRRSGGGGSGGSGDSGVRAAPTVANPVSPSMGHFPSSSPSSMSGRTPLITALAFERAPWSHPSSSAAAAGQGPANMSVIPGVAPPVVTLSSSAKSTRPPGLVAAVAPPPPPRLSGVALGKLPQRGQLGVGQAVGVGVGASVERIGDVAAGAAATAVDKLRGYKSSKVLLGATPYSNNCPPAAQPASATTVLPAANTSAAAATGLIPSVPRRQLGSFASLRNFRQPATAASFLERLSGACGWTGSGGRVGGRRTTGGGGAAAAASAGDWTGDGSRRRSFRRREGSYSLDGSGCQMIGAEQVPFAPQLEVEGSMGAWGSAVAPASGWPAAARANLESIRSLKKALPRGPNGLPLAWSAIEEDGREGSDAGREDQLEAGDDADPDGADGDADSEGEGGGEGGGGEGKAARVGEREARPRTASDDRADEVVRAEKEREQAKGVVNNDDAEEEEEEEEDGFAQALARGGCWIDLNQTC</sequence>
<evidence type="ECO:0000313" key="4">
    <source>
        <dbReference type="Proteomes" id="UP000747110"/>
    </source>
</evidence>